<feature type="non-terminal residue" evidence="1">
    <location>
        <position position="36"/>
    </location>
</feature>
<gene>
    <name evidence="1" type="ORF">JYZ213_LOCUS47271</name>
</gene>
<evidence type="ECO:0000313" key="1">
    <source>
        <dbReference type="EMBL" id="CAF1569287.1"/>
    </source>
</evidence>
<protein>
    <submittedName>
        <fullName evidence="1">Uncharacterized protein</fullName>
    </submittedName>
</protein>
<comment type="caution">
    <text evidence="1">The sequence shown here is derived from an EMBL/GenBank/DDBJ whole genome shotgun (WGS) entry which is preliminary data.</text>
</comment>
<organism evidence="1 2">
    <name type="scientific">Adineta steineri</name>
    <dbReference type="NCBI Taxonomy" id="433720"/>
    <lineage>
        <taxon>Eukaryota</taxon>
        <taxon>Metazoa</taxon>
        <taxon>Spiralia</taxon>
        <taxon>Gnathifera</taxon>
        <taxon>Rotifera</taxon>
        <taxon>Eurotatoria</taxon>
        <taxon>Bdelloidea</taxon>
        <taxon>Adinetida</taxon>
        <taxon>Adinetidae</taxon>
        <taxon>Adineta</taxon>
    </lineage>
</organism>
<reference evidence="1" key="1">
    <citation type="submission" date="2021-02" db="EMBL/GenBank/DDBJ databases">
        <authorList>
            <person name="Nowell W R."/>
        </authorList>
    </citation>
    <scope>NUCLEOTIDE SEQUENCE</scope>
</reference>
<accession>A0A815YD20</accession>
<evidence type="ECO:0000313" key="2">
    <source>
        <dbReference type="Proteomes" id="UP000663845"/>
    </source>
</evidence>
<name>A0A815YD20_9BILA</name>
<dbReference type="Proteomes" id="UP000663845">
    <property type="component" value="Unassembled WGS sequence"/>
</dbReference>
<dbReference type="AlphaFoldDB" id="A0A815YD20"/>
<dbReference type="EMBL" id="CAJNOG010008591">
    <property type="protein sequence ID" value="CAF1569287.1"/>
    <property type="molecule type" value="Genomic_DNA"/>
</dbReference>
<sequence length="36" mass="4106">MLILGQYMWDSYKKTPSNTPYDIAIRINGLTALETS</sequence>
<proteinExistence type="predicted"/>